<dbReference type="PROSITE" id="PS00086">
    <property type="entry name" value="CYTOCHROME_P450"/>
    <property type="match status" value="1"/>
</dbReference>
<reference evidence="11 12" key="1">
    <citation type="submission" date="2015-04" db="EMBL/GenBank/DDBJ databases">
        <authorList>
            <person name="Heijne W.H."/>
            <person name="Fedorova N.D."/>
            <person name="Nierman W.C."/>
            <person name="Vollebregt A.W."/>
            <person name="Zhao Z."/>
            <person name="Wu L."/>
            <person name="Kumar M."/>
            <person name="Stam H."/>
            <person name="van den Berg M.A."/>
            <person name="Pel H.J."/>
        </authorList>
    </citation>
    <scope>NUCLEOTIDE SEQUENCE [LARGE SCALE GENOMIC DNA]</scope>
    <source>
        <strain evidence="11 12">CBS 393.64</strain>
    </source>
</reference>
<evidence type="ECO:0000313" key="12">
    <source>
        <dbReference type="Proteomes" id="UP000053958"/>
    </source>
</evidence>
<keyword evidence="10" id="KW-0812">Transmembrane</keyword>
<evidence type="ECO:0000256" key="2">
    <source>
        <dbReference type="ARBA" id="ARBA00010617"/>
    </source>
</evidence>
<dbReference type="RefSeq" id="XP_013326772.1">
    <property type="nucleotide sequence ID" value="XM_013471318.1"/>
</dbReference>
<accession>A0A0F4YQ01</accession>
<dbReference type="GeneID" id="25318153"/>
<dbReference type="InterPro" id="IPR017972">
    <property type="entry name" value="Cyt_P450_CS"/>
</dbReference>
<comment type="similarity">
    <text evidence="2 9">Belongs to the cytochrome P450 family.</text>
</comment>
<evidence type="ECO:0000256" key="9">
    <source>
        <dbReference type="RuleBase" id="RU000461"/>
    </source>
</evidence>
<dbReference type="InterPro" id="IPR050121">
    <property type="entry name" value="Cytochrome_P450_monoxygenase"/>
</dbReference>
<keyword evidence="3 8" id="KW-0349">Heme</keyword>
<dbReference type="PANTHER" id="PTHR24305">
    <property type="entry name" value="CYTOCHROME P450"/>
    <property type="match status" value="1"/>
</dbReference>
<dbReference type="AlphaFoldDB" id="A0A0F4YQ01"/>
<keyword evidence="7 9" id="KW-0503">Monooxygenase</keyword>
<dbReference type="InterPro" id="IPR036396">
    <property type="entry name" value="Cyt_P450_sf"/>
</dbReference>
<comment type="caution">
    <text evidence="11">The sequence shown here is derived from an EMBL/GenBank/DDBJ whole genome shotgun (WGS) entry which is preliminary data.</text>
</comment>
<organism evidence="11 12">
    <name type="scientific">Rasamsonia emersonii (strain ATCC 16479 / CBS 393.64 / IMI 116815)</name>
    <dbReference type="NCBI Taxonomy" id="1408163"/>
    <lineage>
        <taxon>Eukaryota</taxon>
        <taxon>Fungi</taxon>
        <taxon>Dikarya</taxon>
        <taxon>Ascomycota</taxon>
        <taxon>Pezizomycotina</taxon>
        <taxon>Eurotiomycetes</taxon>
        <taxon>Eurotiomycetidae</taxon>
        <taxon>Eurotiales</taxon>
        <taxon>Trichocomaceae</taxon>
        <taxon>Rasamsonia</taxon>
    </lineage>
</organism>
<keyword evidence="10" id="KW-1133">Transmembrane helix</keyword>
<evidence type="ECO:0000256" key="7">
    <source>
        <dbReference type="ARBA" id="ARBA00023033"/>
    </source>
</evidence>
<dbReference type="STRING" id="1408163.A0A0F4YQ01"/>
<dbReference type="CDD" id="cd11058">
    <property type="entry name" value="CYP60B-like"/>
    <property type="match status" value="1"/>
</dbReference>
<dbReference type="PANTHER" id="PTHR24305:SF210">
    <property type="entry name" value="CYTOCHROME P450 MONOOXYGENASE ASQL-RELATED"/>
    <property type="match status" value="1"/>
</dbReference>
<evidence type="ECO:0000256" key="3">
    <source>
        <dbReference type="ARBA" id="ARBA00022617"/>
    </source>
</evidence>
<comment type="cofactor">
    <cofactor evidence="1 8">
        <name>heme</name>
        <dbReference type="ChEBI" id="CHEBI:30413"/>
    </cofactor>
</comment>
<keyword evidence="5 9" id="KW-0560">Oxidoreductase</keyword>
<evidence type="ECO:0000256" key="4">
    <source>
        <dbReference type="ARBA" id="ARBA00022723"/>
    </source>
</evidence>
<feature type="transmembrane region" description="Helical" evidence="10">
    <location>
        <begin position="6"/>
        <end position="28"/>
    </location>
</feature>
<dbReference type="InterPro" id="IPR001128">
    <property type="entry name" value="Cyt_P450"/>
</dbReference>
<evidence type="ECO:0000256" key="8">
    <source>
        <dbReference type="PIRSR" id="PIRSR602401-1"/>
    </source>
</evidence>
<protein>
    <submittedName>
        <fullName evidence="11">Cytochrome P450</fullName>
    </submittedName>
</protein>
<dbReference type="EMBL" id="LASV01000283">
    <property type="protein sequence ID" value="KKA20160.1"/>
    <property type="molecule type" value="Genomic_DNA"/>
</dbReference>
<dbReference type="Proteomes" id="UP000053958">
    <property type="component" value="Unassembled WGS sequence"/>
</dbReference>
<feature type="binding site" description="axial binding residue" evidence="8">
    <location>
        <position position="450"/>
    </location>
    <ligand>
        <name>heme</name>
        <dbReference type="ChEBI" id="CHEBI:30413"/>
    </ligand>
    <ligandPart>
        <name>Fe</name>
        <dbReference type="ChEBI" id="CHEBI:18248"/>
    </ligandPart>
</feature>
<dbReference type="SUPFAM" id="SSF48264">
    <property type="entry name" value="Cytochrome P450"/>
    <property type="match status" value="1"/>
</dbReference>
<evidence type="ECO:0000256" key="10">
    <source>
        <dbReference type="SAM" id="Phobius"/>
    </source>
</evidence>
<gene>
    <name evidence="11" type="ORF">T310_5814</name>
</gene>
<evidence type="ECO:0000256" key="1">
    <source>
        <dbReference type="ARBA" id="ARBA00001971"/>
    </source>
</evidence>
<evidence type="ECO:0000256" key="5">
    <source>
        <dbReference type="ARBA" id="ARBA00023002"/>
    </source>
</evidence>
<keyword evidence="12" id="KW-1185">Reference proteome</keyword>
<sequence length="454" mass="51964">MDSSDFGFFAGLLPLLLVFGGTIGKLLYNLYLHPLRSYPGPFLARATRLYHIYWDLKGVSHLKIKELHDQYGEVVRIAPNELSYNTSQAWRDIYGHKNSTKTKEFEKDMTFFTKSLNGATNILIANQDDHRRMRRLLSHAFSEKALRGQEALLTRYVDLMIAQLRKRAAATTGPNGGDDDGVVDLVSWYNFATFDIIGDLAFGEPFGCLRDGIWHRWIRNIFSSLKAANYVRAARRFPSPLKEMLFMFLPRSLMESREYQFRFARERARTRMAQGSGREDFMSYILRANDEKGMTPDEIEAASSILIIAGSETTATLLSGATYLLLKNPKALETLKREIRSSFRTEKDINFQSVAQLPYLHAVLEESLRLYPPVPSTFPRTTPAPGEIVCGRFVPEKTSVGVHQWATYRSERNFRDANSFIPERWLDNDARFADDDKKAFQPFSYGPRNCLGKK</sequence>
<dbReference type="GO" id="GO:0005506">
    <property type="term" value="F:iron ion binding"/>
    <property type="evidence" value="ECO:0007669"/>
    <property type="project" value="InterPro"/>
</dbReference>
<dbReference type="Pfam" id="PF00067">
    <property type="entry name" value="p450"/>
    <property type="match status" value="1"/>
</dbReference>
<keyword evidence="4 8" id="KW-0479">Metal-binding</keyword>
<dbReference type="PRINTS" id="PR00463">
    <property type="entry name" value="EP450I"/>
</dbReference>
<dbReference type="GO" id="GO:0020037">
    <property type="term" value="F:heme binding"/>
    <property type="evidence" value="ECO:0007669"/>
    <property type="project" value="InterPro"/>
</dbReference>
<proteinExistence type="inferred from homology"/>
<dbReference type="GO" id="GO:0004497">
    <property type="term" value="F:monooxygenase activity"/>
    <property type="evidence" value="ECO:0007669"/>
    <property type="project" value="UniProtKB-KW"/>
</dbReference>
<evidence type="ECO:0000313" key="11">
    <source>
        <dbReference type="EMBL" id="KKA20160.1"/>
    </source>
</evidence>
<dbReference type="PRINTS" id="PR00385">
    <property type="entry name" value="P450"/>
</dbReference>
<dbReference type="Gene3D" id="1.10.630.10">
    <property type="entry name" value="Cytochrome P450"/>
    <property type="match status" value="1"/>
</dbReference>
<dbReference type="OrthoDB" id="1470350at2759"/>
<keyword evidence="6 8" id="KW-0408">Iron</keyword>
<name>A0A0F4YQ01_RASE3</name>
<evidence type="ECO:0000256" key="6">
    <source>
        <dbReference type="ARBA" id="ARBA00023004"/>
    </source>
</evidence>
<dbReference type="GO" id="GO:0016705">
    <property type="term" value="F:oxidoreductase activity, acting on paired donors, with incorporation or reduction of molecular oxygen"/>
    <property type="evidence" value="ECO:0007669"/>
    <property type="project" value="InterPro"/>
</dbReference>
<keyword evidence="10" id="KW-0472">Membrane</keyword>
<dbReference type="InterPro" id="IPR002401">
    <property type="entry name" value="Cyt_P450_E_grp-I"/>
</dbReference>